<evidence type="ECO:0000256" key="2">
    <source>
        <dbReference type="ARBA" id="ARBA00013855"/>
    </source>
</evidence>
<comment type="similarity">
    <text evidence="1">Belongs to the MreC family.</text>
</comment>
<dbReference type="Gene3D" id="2.40.10.350">
    <property type="entry name" value="Rod shape-determining protein MreC, domain 2"/>
    <property type="match status" value="1"/>
</dbReference>
<evidence type="ECO:0000313" key="7">
    <source>
        <dbReference type="Proteomes" id="UP000441399"/>
    </source>
</evidence>
<gene>
    <name evidence="6" type="primary">mreC</name>
    <name evidence="6" type="ORF">OPDIPICF_00280</name>
</gene>
<name>A0A5S9MVS5_9GAMM</name>
<sequence>MQWAEPLYIASELPNHLTRWIQGSTSSDDELKVANAQLEAENLVLKGKVQRLVSLAIENVRLRELLNSTSLLEEKVLVGEIISVSAIPQSHHVVLNKGMDDGVFEGQAVIDAKGLFGQVVNVSDTSSQVLLVSDIRHAVPVQVNRNGVRAIAEGTGDFYRLTIPNIAPTTDIEEGDILSTSGLGGIFPVGYPVAQVTSVEHEKGQPYLTIEARPFALLDRSRHVLLLFSREYQNEG</sequence>
<evidence type="ECO:0000256" key="3">
    <source>
        <dbReference type="ARBA" id="ARBA00022960"/>
    </source>
</evidence>
<dbReference type="PIRSF" id="PIRSF038471">
    <property type="entry name" value="MreC"/>
    <property type="match status" value="1"/>
</dbReference>
<dbReference type="NCBIfam" id="TIGR00219">
    <property type="entry name" value="mreC"/>
    <property type="match status" value="1"/>
</dbReference>
<keyword evidence="3" id="KW-0133">Cell shape</keyword>
<dbReference type="GO" id="GO:0005886">
    <property type="term" value="C:plasma membrane"/>
    <property type="evidence" value="ECO:0007669"/>
    <property type="project" value="TreeGrafter"/>
</dbReference>
<reference evidence="6 7" key="1">
    <citation type="submission" date="2019-11" db="EMBL/GenBank/DDBJ databases">
        <authorList>
            <person name="Holert J."/>
        </authorList>
    </citation>
    <scope>NUCLEOTIDE SEQUENCE [LARGE SCALE GENOMIC DNA]</scope>
    <source>
        <strain evidence="6">SB11_3</strain>
    </source>
</reference>
<organism evidence="6 7">
    <name type="scientific">BD1-7 clade bacterium</name>
    <dbReference type="NCBI Taxonomy" id="2029982"/>
    <lineage>
        <taxon>Bacteria</taxon>
        <taxon>Pseudomonadati</taxon>
        <taxon>Pseudomonadota</taxon>
        <taxon>Gammaproteobacteria</taxon>
        <taxon>Cellvibrionales</taxon>
        <taxon>Spongiibacteraceae</taxon>
        <taxon>BD1-7 clade</taxon>
    </lineage>
</organism>
<accession>A0A5S9MVS5</accession>
<protein>
    <recommendedName>
        <fullName evidence="2">Cell shape-determining protein MreC</fullName>
    </recommendedName>
    <alternativeName>
        <fullName evidence="4">Cell shape protein MreC</fullName>
    </alternativeName>
</protein>
<dbReference type="PANTHER" id="PTHR34138:SF1">
    <property type="entry name" value="CELL SHAPE-DETERMINING PROTEIN MREC"/>
    <property type="match status" value="1"/>
</dbReference>
<evidence type="ECO:0000256" key="1">
    <source>
        <dbReference type="ARBA" id="ARBA00009369"/>
    </source>
</evidence>
<dbReference type="Proteomes" id="UP000441399">
    <property type="component" value="Unassembled WGS sequence"/>
</dbReference>
<dbReference type="PANTHER" id="PTHR34138">
    <property type="entry name" value="CELL SHAPE-DETERMINING PROTEIN MREC"/>
    <property type="match status" value="1"/>
</dbReference>
<dbReference type="Pfam" id="PF04085">
    <property type="entry name" value="MreC"/>
    <property type="match status" value="1"/>
</dbReference>
<dbReference type="EMBL" id="CACSIO010000001">
    <property type="protein sequence ID" value="CAA0081177.1"/>
    <property type="molecule type" value="Genomic_DNA"/>
</dbReference>
<evidence type="ECO:0000256" key="4">
    <source>
        <dbReference type="ARBA" id="ARBA00032089"/>
    </source>
</evidence>
<dbReference type="InterPro" id="IPR042177">
    <property type="entry name" value="Cell/Rod_1"/>
</dbReference>
<dbReference type="InterPro" id="IPR055342">
    <property type="entry name" value="MreC_beta-barrel_core"/>
</dbReference>
<feature type="domain" description="Rod shape-determining protein MreC beta-barrel core" evidence="5">
    <location>
        <begin position="81"/>
        <end position="227"/>
    </location>
</feature>
<proteinExistence type="inferred from homology"/>
<dbReference type="AlphaFoldDB" id="A0A5S9MVS5"/>
<dbReference type="InterPro" id="IPR007221">
    <property type="entry name" value="MreC"/>
</dbReference>
<evidence type="ECO:0000259" key="5">
    <source>
        <dbReference type="Pfam" id="PF04085"/>
    </source>
</evidence>
<keyword evidence="7" id="KW-1185">Reference proteome</keyword>
<dbReference type="GO" id="GO:0008360">
    <property type="term" value="P:regulation of cell shape"/>
    <property type="evidence" value="ECO:0007669"/>
    <property type="project" value="UniProtKB-KW"/>
</dbReference>
<dbReference type="InterPro" id="IPR042175">
    <property type="entry name" value="Cell/Rod_MreC_2"/>
</dbReference>
<evidence type="ECO:0000313" key="6">
    <source>
        <dbReference type="EMBL" id="CAA0081177.1"/>
    </source>
</evidence>
<dbReference type="Gene3D" id="2.40.10.340">
    <property type="entry name" value="Rod shape-determining protein MreC, domain 1"/>
    <property type="match status" value="1"/>
</dbReference>